<organism evidence="2 3">
    <name type="scientific">Gossypium australe</name>
    <dbReference type="NCBI Taxonomy" id="47621"/>
    <lineage>
        <taxon>Eukaryota</taxon>
        <taxon>Viridiplantae</taxon>
        <taxon>Streptophyta</taxon>
        <taxon>Embryophyta</taxon>
        <taxon>Tracheophyta</taxon>
        <taxon>Spermatophyta</taxon>
        <taxon>Magnoliopsida</taxon>
        <taxon>eudicotyledons</taxon>
        <taxon>Gunneridae</taxon>
        <taxon>Pentapetalae</taxon>
        <taxon>rosids</taxon>
        <taxon>malvids</taxon>
        <taxon>Malvales</taxon>
        <taxon>Malvaceae</taxon>
        <taxon>Malvoideae</taxon>
        <taxon>Gossypium</taxon>
    </lineage>
</organism>
<reference evidence="3" key="1">
    <citation type="journal article" date="2019" name="Plant Biotechnol. J.">
        <title>Genome sequencing of the Australian wild diploid species Gossypium australe highlights disease resistance and delayed gland morphogenesis.</title>
        <authorList>
            <person name="Cai Y."/>
            <person name="Cai X."/>
            <person name="Wang Q."/>
            <person name="Wang P."/>
            <person name="Zhang Y."/>
            <person name="Cai C."/>
            <person name="Xu Y."/>
            <person name="Wang K."/>
            <person name="Zhou Z."/>
            <person name="Wang C."/>
            <person name="Geng S."/>
            <person name="Li B."/>
            <person name="Dong Q."/>
            <person name="Hou Y."/>
            <person name="Wang H."/>
            <person name="Ai P."/>
            <person name="Liu Z."/>
            <person name="Yi F."/>
            <person name="Sun M."/>
            <person name="An G."/>
            <person name="Cheng J."/>
            <person name="Zhang Y."/>
            <person name="Shi Q."/>
            <person name="Xie Y."/>
            <person name="Shi X."/>
            <person name="Chang Y."/>
            <person name="Huang F."/>
            <person name="Chen Y."/>
            <person name="Hong S."/>
            <person name="Mi L."/>
            <person name="Sun Q."/>
            <person name="Zhang L."/>
            <person name="Zhou B."/>
            <person name="Peng R."/>
            <person name="Zhang X."/>
            <person name="Liu F."/>
        </authorList>
    </citation>
    <scope>NUCLEOTIDE SEQUENCE [LARGE SCALE GENOMIC DNA]</scope>
    <source>
        <strain evidence="3">cv. PA1801</strain>
    </source>
</reference>
<keyword evidence="3" id="KW-1185">Reference proteome</keyword>
<dbReference type="AlphaFoldDB" id="A0A5B6W7K1"/>
<comment type="caution">
    <text evidence="2">The sequence shown here is derived from an EMBL/GenBank/DDBJ whole genome shotgun (WGS) entry which is preliminary data.</text>
</comment>
<proteinExistence type="predicted"/>
<evidence type="ECO:0000256" key="1">
    <source>
        <dbReference type="SAM" id="MobiDB-lite"/>
    </source>
</evidence>
<gene>
    <name evidence="2" type="ORF">EPI10_011545</name>
</gene>
<name>A0A5B6W7K1_9ROSI</name>
<evidence type="ECO:0000313" key="2">
    <source>
        <dbReference type="EMBL" id="KAA3477671.1"/>
    </source>
</evidence>
<dbReference type="EMBL" id="SMMG02000004">
    <property type="protein sequence ID" value="KAA3477671.1"/>
    <property type="molecule type" value="Genomic_DNA"/>
</dbReference>
<sequence length="163" mass="18388">MVVIDRKSSSIRRIDLEIHFGFQSTQCHLCCIISSSRFFGGIESTLPNPGFFPSVSDLSCESTPWSFSNTSVFRFFSIRDDGSGKNPPSPHRKIEIQKGLMMKKPQEPKPQAMQEPKPPRHLCKSFEKKLYSRTHRKVLNVLKCCSGSSLFESKSFATPKLGS</sequence>
<feature type="region of interest" description="Disordered" evidence="1">
    <location>
        <begin position="81"/>
        <end position="119"/>
    </location>
</feature>
<dbReference type="Proteomes" id="UP000325315">
    <property type="component" value="Unassembled WGS sequence"/>
</dbReference>
<evidence type="ECO:0000313" key="3">
    <source>
        <dbReference type="Proteomes" id="UP000325315"/>
    </source>
</evidence>
<protein>
    <submittedName>
        <fullName evidence="2">Uncharacterized protein</fullName>
    </submittedName>
</protein>
<accession>A0A5B6W7K1</accession>